<organism evidence="2 3">
    <name type="scientific">Clostridium yunnanense</name>
    <dbReference type="NCBI Taxonomy" id="2800325"/>
    <lineage>
        <taxon>Bacteria</taxon>
        <taxon>Bacillati</taxon>
        <taxon>Bacillota</taxon>
        <taxon>Clostridia</taxon>
        <taxon>Eubacteriales</taxon>
        <taxon>Clostridiaceae</taxon>
        <taxon>Clostridium</taxon>
    </lineage>
</organism>
<comment type="caution">
    <text evidence="2">The sequence shown here is derived from an EMBL/GenBank/DDBJ whole genome shotgun (WGS) entry which is preliminary data.</text>
</comment>
<feature type="domain" description="SGNH hydrolase-type esterase" evidence="1">
    <location>
        <begin position="5"/>
        <end position="171"/>
    </location>
</feature>
<evidence type="ECO:0000313" key="2">
    <source>
        <dbReference type="EMBL" id="MBK1811575.1"/>
    </source>
</evidence>
<gene>
    <name evidence="2" type="ORF">JHL18_13185</name>
</gene>
<name>A0ABS1EQB4_9CLOT</name>
<dbReference type="RefSeq" id="WP_200269898.1">
    <property type="nucleotide sequence ID" value="NZ_JAENHN010000037.1"/>
</dbReference>
<dbReference type="Proteomes" id="UP000596739">
    <property type="component" value="Unassembled WGS sequence"/>
</dbReference>
<dbReference type="EMBL" id="JAENHN010000037">
    <property type="protein sequence ID" value="MBK1811575.1"/>
    <property type="molecule type" value="Genomic_DNA"/>
</dbReference>
<dbReference type="Gene3D" id="3.40.50.1110">
    <property type="entry name" value="SGNH hydrolase"/>
    <property type="match status" value="1"/>
</dbReference>
<accession>A0ABS1EQB4</accession>
<dbReference type="Pfam" id="PF13472">
    <property type="entry name" value="Lipase_GDSL_2"/>
    <property type="match status" value="1"/>
</dbReference>
<dbReference type="PANTHER" id="PTHR30383">
    <property type="entry name" value="THIOESTERASE 1/PROTEASE 1/LYSOPHOSPHOLIPASE L1"/>
    <property type="match status" value="1"/>
</dbReference>
<dbReference type="SUPFAM" id="SSF52266">
    <property type="entry name" value="SGNH hydrolase"/>
    <property type="match status" value="1"/>
</dbReference>
<dbReference type="InterPro" id="IPR013830">
    <property type="entry name" value="SGNH_hydro"/>
</dbReference>
<proteinExistence type="predicted"/>
<dbReference type="InterPro" id="IPR036514">
    <property type="entry name" value="SGNH_hydro_sf"/>
</dbReference>
<evidence type="ECO:0000313" key="3">
    <source>
        <dbReference type="Proteomes" id="UP000596739"/>
    </source>
</evidence>
<dbReference type="PANTHER" id="PTHR30383:SF5">
    <property type="entry name" value="SGNH HYDROLASE-TYPE ESTERASE DOMAIN-CONTAINING PROTEIN"/>
    <property type="match status" value="1"/>
</dbReference>
<evidence type="ECO:0000259" key="1">
    <source>
        <dbReference type="Pfam" id="PF13472"/>
    </source>
</evidence>
<protein>
    <recommendedName>
        <fullName evidence="1">SGNH hydrolase-type esterase domain-containing protein</fullName>
    </recommendedName>
</protein>
<sequence length="189" mass="21253">MKIVCIGDSLTYGYGVPPSKKWVSLLRTSTKCDVINKGVNGDTTVGILSRFSRDCIDLKPNIAVIMAGTNDLLTGRSIDTVVDNIIYMVKECLNNNITPVVLIPPLTLPRVAEISWYSSIDYNYVNDMLYEMEDLLTDNFKDISIICINKLIPLYEEYYIDGIHLTALGNEMIFNRLSSDFEGHLNKLS</sequence>
<reference evidence="3" key="1">
    <citation type="submission" date="2021-01" db="EMBL/GenBank/DDBJ databases">
        <title>Genome public.</title>
        <authorList>
            <person name="Liu C."/>
            <person name="Sun Q."/>
        </authorList>
    </citation>
    <scope>NUCLEOTIDE SEQUENCE [LARGE SCALE GENOMIC DNA]</scope>
    <source>
        <strain evidence="3">YIM B02505</strain>
    </source>
</reference>
<keyword evidence="3" id="KW-1185">Reference proteome</keyword>
<dbReference type="InterPro" id="IPR051532">
    <property type="entry name" value="Ester_Hydrolysis_Enzymes"/>
</dbReference>